<organism evidence="6 7">
    <name type="scientific">Candidatus Giovannonibacteria bacterium RIFCSPHIGHO2_02_43_13</name>
    <dbReference type="NCBI Taxonomy" id="1798330"/>
    <lineage>
        <taxon>Bacteria</taxon>
        <taxon>Candidatus Giovannoniibacteriota</taxon>
    </lineage>
</organism>
<evidence type="ECO:0000313" key="6">
    <source>
        <dbReference type="EMBL" id="OGF79252.1"/>
    </source>
</evidence>
<dbReference type="PANTHER" id="PTHR39157">
    <property type="entry name" value="INTEGRAL MEMBRANE PROTEIN-RELATED"/>
    <property type="match status" value="1"/>
</dbReference>
<evidence type="ECO:0000256" key="2">
    <source>
        <dbReference type="ARBA" id="ARBA00022692"/>
    </source>
</evidence>
<evidence type="ECO:0000313" key="7">
    <source>
        <dbReference type="Proteomes" id="UP000178425"/>
    </source>
</evidence>
<feature type="transmembrane region" description="Helical" evidence="5">
    <location>
        <begin position="105"/>
        <end position="126"/>
    </location>
</feature>
<sequence length="185" mass="20441">MENLIQIPEPKISRFLFADTRAAWFWLIIRLYVGYVWLMAGYEKFSNPAWVGDNAGTAIKGFFVGALAKATGQYPQVSSWYASFITGFAMPNAVLFSYVIVYGQLFVAAGLILGLFAGIAAFFGSFMNLNFLLAGTVSTNPVLFLLQLFLILAWRNAGWIGLDRYALPKLGVPWAPGSLFNKSNI</sequence>
<keyword evidence="2 5" id="KW-0812">Transmembrane</keyword>
<dbReference type="Pfam" id="PF07681">
    <property type="entry name" value="DoxX"/>
    <property type="match status" value="1"/>
</dbReference>
<accession>A0A1F5WUD1</accession>
<name>A0A1F5WUD1_9BACT</name>
<reference evidence="6 7" key="1">
    <citation type="journal article" date="2016" name="Nat. Commun.">
        <title>Thousands of microbial genomes shed light on interconnected biogeochemical processes in an aquifer system.</title>
        <authorList>
            <person name="Anantharaman K."/>
            <person name="Brown C.T."/>
            <person name="Hug L.A."/>
            <person name="Sharon I."/>
            <person name="Castelle C.J."/>
            <person name="Probst A.J."/>
            <person name="Thomas B.C."/>
            <person name="Singh A."/>
            <person name="Wilkins M.J."/>
            <person name="Karaoz U."/>
            <person name="Brodie E.L."/>
            <person name="Williams K.H."/>
            <person name="Hubbard S.S."/>
            <person name="Banfield J.F."/>
        </authorList>
    </citation>
    <scope>NUCLEOTIDE SEQUENCE [LARGE SCALE GENOMIC DNA]</scope>
</reference>
<feature type="transmembrane region" description="Helical" evidence="5">
    <location>
        <begin position="80"/>
        <end position="100"/>
    </location>
</feature>
<dbReference type="EMBL" id="MFHI01000008">
    <property type="protein sequence ID" value="OGF79252.1"/>
    <property type="molecule type" value="Genomic_DNA"/>
</dbReference>
<evidence type="ECO:0000256" key="3">
    <source>
        <dbReference type="ARBA" id="ARBA00022989"/>
    </source>
</evidence>
<dbReference type="Proteomes" id="UP000178425">
    <property type="component" value="Unassembled WGS sequence"/>
</dbReference>
<evidence type="ECO:0000256" key="1">
    <source>
        <dbReference type="ARBA" id="ARBA00004141"/>
    </source>
</evidence>
<evidence type="ECO:0000256" key="4">
    <source>
        <dbReference type="ARBA" id="ARBA00023136"/>
    </source>
</evidence>
<keyword evidence="3 5" id="KW-1133">Transmembrane helix</keyword>
<protein>
    <submittedName>
        <fullName evidence="6">DoxX family protein</fullName>
    </submittedName>
</protein>
<comment type="subcellular location">
    <subcellularLocation>
        <location evidence="1">Membrane</location>
        <topology evidence="1">Multi-pass membrane protein</topology>
    </subcellularLocation>
</comment>
<comment type="caution">
    <text evidence="6">The sequence shown here is derived from an EMBL/GenBank/DDBJ whole genome shotgun (WGS) entry which is preliminary data.</text>
</comment>
<proteinExistence type="predicted"/>
<dbReference type="PANTHER" id="PTHR39157:SF1">
    <property type="entry name" value="DOXX FAMILY PROTEIN"/>
    <property type="match status" value="1"/>
</dbReference>
<dbReference type="GO" id="GO:0016020">
    <property type="term" value="C:membrane"/>
    <property type="evidence" value="ECO:0007669"/>
    <property type="project" value="UniProtKB-SubCell"/>
</dbReference>
<dbReference type="InterPro" id="IPR032808">
    <property type="entry name" value="DoxX"/>
</dbReference>
<keyword evidence="4 5" id="KW-0472">Membrane</keyword>
<gene>
    <name evidence="6" type="ORF">A2W54_02105</name>
</gene>
<evidence type="ECO:0000256" key="5">
    <source>
        <dbReference type="SAM" id="Phobius"/>
    </source>
</evidence>
<dbReference type="AlphaFoldDB" id="A0A1F5WUD1"/>
<feature type="transmembrane region" description="Helical" evidence="5">
    <location>
        <begin position="21"/>
        <end position="40"/>
    </location>
</feature>
<feature type="transmembrane region" description="Helical" evidence="5">
    <location>
        <begin position="132"/>
        <end position="154"/>
    </location>
</feature>